<proteinExistence type="inferred from homology"/>
<evidence type="ECO:0000256" key="5">
    <source>
        <dbReference type="ARBA" id="ARBA00022989"/>
    </source>
</evidence>
<dbReference type="OrthoDB" id="5428495at2759"/>
<dbReference type="Pfam" id="PF02133">
    <property type="entry name" value="Transp_cyt_pur"/>
    <property type="match status" value="1"/>
</dbReference>
<dbReference type="Proteomes" id="UP000256328">
    <property type="component" value="Unassembled WGS sequence"/>
</dbReference>
<dbReference type="InterPro" id="IPR001248">
    <property type="entry name" value="Pur-cyt_permease"/>
</dbReference>
<feature type="transmembrane region" description="Helical" evidence="8">
    <location>
        <begin position="434"/>
        <end position="453"/>
    </location>
</feature>
<evidence type="ECO:0000313" key="10">
    <source>
        <dbReference type="Proteomes" id="UP000256328"/>
    </source>
</evidence>
<dbReference type="Gene3D" id="1.10.4160.10">
    <property type="entry name" value="Hydantoin permease"/>
    <property type="match status" value="1"/>
</dbReference>
<dbReference type="InterPro" id="IPR026030">
    <property type="entry name" value="Pur-cyt_permease_Fcy2/21/22"/>
</dbReference>
<comment type="similarity">
    <text evidence="2 7">Belongs to the purine-cytosine permease (2.A.39) family.</text>
</comment>
<accession>A0A3D8SXA7</accession>
<evidence type="ECO:0000256" key="1">
    <source>
        <dbReference type="ARBA" id="ARBA00004141"/>
    </source>
</evidence>
<evidence type="ECO:0000256" key="4">
    <source>
        <dbReference type="ARBA" id="ARBA00022692"/>
    </source>
</evidence>
<keyword evidence="6 7" id="KW-0472">Membrane</keyword>
<comment type="caution">
    <text evidence="9">The sequence shown here is derived from an EMBL/GenBank/DDBJ whole genome shotgun (WGS) entry which is preliminary data.</text>
</comment>
<keyword evidence="5 8" id="KW-1133">Transmembrane helix</keyword>
<keyword evidence="4 8" id="KW-0812">Transmembrane</keyword>
<evidence type="ECO:0000256" key="7">
    <source>
        <dbReference type="PIRNR" id="PIRNR002744"/>
    </source>
</evidence>
<feature type="transmembrane region" description="Helical" evidence="8">
    <location>
        <begin position="473"/>
        <end position="492"/>
    </location>
</feature>
<feature type="transmembrane region" description="Helical" evidence="8">
    <location>
        <begin position="363"/>
        <end position="384"/>
    </location>
</feature>
<comment type="subcellular location">
    <subcellularLocation>
        <location evidence="1">Membrane</location>
        <topology evidence="1">Multi-pass membrane protein</topology>
    </subcellularLocation>
</comment>
<protein>
    <recommendedName>
        <fullName evidence="11">Purine-cytosine permease FCY2</fullName>
    </recommendedName>
</protein>
<feature type="transmembrane region" description="Helical" evidence="8">
    <location>
        <begin position="230"/>
        <end position="249"/>
    </location>
</feature>
<evidence type="ECO:0000256" key="6">
    <source>
        <dbReference type="ARBA" id="ARBA00023136"/>
    </source>
</evidence>
<dbReference type="GO" id="GO:0005886">
    <property type="term" value="C:plasma membrane"/>
    <property type="evidence" value="ECO:0007669"/>
    <property type="project" value="TreeGrafter"/>
</dbReference>
<keyword evidence="10" id="KW-1185">Reference proteome</keyword>
<feature type="transmembrane region" description="Helical" evidence="8">
    <location>
        <begin position="390"/>
        <end position="413"/>
    </location>
</feature>
<feature type="transmembrane region" description="Helical" evidence="8">
    <location>
        <begin position="60"/>
        <end position="81"/>
    </location>
</feature>
<gene>
    <name evidence="9" type="ORF">BP5796_02118</name>
</gene>
<keyword evidence="3 7" id="KW-0813">Transport</keyword>
<feature type="transmembrane region" description="Helical" evidence="8">
    <location>
        <begin position="93"/>
        <end position="118"/>
    </location>
</feature>
<dbReference type="EMBL" id="PDLN01000003">
    <property type="protein sequence ID" value="RDW90953.1"/>
    <property type="molecule type" value="Genomic_DNA"/>
</dbReference>
<feature type="transmembrane region" description="Helical" evidence="8">
    <location>
        <begin position="130"/>
        <end position="150"/>
    </location>
</feature>
<evidence type="ECO:0000256" key="8">
    <source>
        <dbReference type="SAM" id="Phobius"/>
    </source>
</evidence>
<dbReference type="AlphaFoldDB" id="A0A3D8SXA7"/>
<organism evidence="9 10">
    <name type="scientific">Coleophoma crateriformis</name>
    <dbReference type="NCBI Taxonomy" id="565419"/>
    <lineage>
        <taxon>Eukaryota</taxon>
        <taxon>Fungi</taxon>
        <taxon>Dikarya</taxon>
        <taxon>Ascomycota</taxon>
        <taxon>Pezizomycotina</taxon>
        <taxon>Leotiomycetes</taxon>
        <taxon>Helotiales</taxon>
        <taxon>Dermateaceae</taxon>
        <taxon>Coleophoma</taxon>
    </lineage>
</organism>
<evidence type="ECO:0008006" key="11">
    <source>
        <dbReference type="Google" id="ProtNLM"/>
    </source>
</evidence>
<dbReference type="PANTHER" id="PTHR31806:SF1">
    <property type="entry name" value="PURINE-CYTOSINE PERMEASE FCY2-RELATED"/>
    <property type="match status" value="1"/>
</dbReference>
<dbReference type="GO" id="GO:0022857">
    <property type="term" value="F:transmembrane transporter activity"/>
    <property type="evidence" value="ECO:0007669"/>
    <property type="project" value="InterPro"/>
</dbReference>
<name>A0A3D8SXA7_9HELO</name>
<evidence type="ECO:0000313" key="9">
    <source>
        <dbReference type="EMBL" id="RDW90953.1"/>
    </source>
</evidence>
<evidence type="ECO:0000256" key="3">
    <source>
        <dbReference type="ARBA" id="ARBA00022448"/>
    </source>
</evidence>
<dbReference type="PIRSF" id="PIRSF002744">
    <property type="entry name" value="Pur-cyt_permease"/>
    <property type="match status" value="1"/>
</dbReference>
<evidence type="ECO:0000256" key="2">
    <source>
        <dbReference type="ARBA" id="ARBA00008974"/>
    </source>
</evidence>
<feature type="transmembrane region" description="Helical" evidence="8">
    <location>
        <begin position="313"/>
        <end position="333"/>
    </location>
</feature>
<feature type="transmembrane region" description="Helical" evidence="8">
    <location>
        <begin position="198"/>
        <end position="218"/>
    </location>
</feature>
<feature type="transmembrane region" description="Helical" evidence="8">
    <location>
        <begin position="170"/>
        <end position="191"/>
    </location>
</feature>
<sequence>MDSTTEKIMSRETSVNEIALGSVEKPTNILASWAKKLSFETNGIERITDEQRRHNTTKPWNACTFWLSANMAVATLSTGMVGGSLGLAFWDCFAIIVVVNVFSCLLPAWFASFGLTGLRMTTFSRYSFGYWGNLLVVIFSMISTTGWNAINSISGASVLAALSDGKCPQWAGVIIICTTVWIICLLGINWIHHLDAYLWLGPFVVWCVTAGTGSSHFHGAGVLSPVGADGAASALSFIAIIFSFSVSWINCAADYNVKMPLNTSRSQIFVWTYVGILCPTILVQSLGAALYSGTEGDARWKLAYTRFGVGGPLAMALEPAGGFGKFLMVVAALSSIPNNIPNNYSFAMHAQNFGSWALRVPRVMFVTIGFVAAITIGGCASVYFHDTLQTFLNIIGYWTVAHIVVVVEEHLIFRGNRWTRYDLDACNKEYALPFGWGAIGAFFFGLIGAALGMKVTWYTGPIAGLIGKTGANIGHELTFALIALTFPFFRWLEKRYTGR</sequence>
<feature type="transmembrane region" description="Helical" evidence="8">
    <location>
        <begin position="270"/>
        <end position="293"/>
    </location>
</feature>
<dbReference type="PANTHER" id="PTHR31806">
    <property type="entry name" value="PURINE-CYTOSINE PERMEASE FCY2-RELATED"/>
    <property type="match status" value="1"/>
</dbReference>
<reference evidence="9 10" key="1">
    <citation type="journal article" date="2018" name="IMA Fungus">
        <title>IMA Genome-F 9: Draft genome sequence of Annulohypoxylon stygium, Aspergillus mulundensis, Berkeleyomyces basicola (syn. Thielaviopsis basicola), Ceratocystis smalleyi, two Cercospora beticola strains, Coleophoma cylindrospora, Fusarium fracticaudum, Phialophora cf. hyalina, and Morchella septimelata.</title>
        <authorList>
            <person name="Wingfield B.D."/>
            <person name="Bills G.F."/>
            <person name="Dong Y."/>
            <person name="Huang W."/>
            <person name="Nel W.J."/>
            <person name="Swalarsk-Parry B.S."/>
            <person name="Vaghefi N."/>
            <person name="Wilken P.M."/>
            <person name="An Z."/>
            <person name="de Beer Z.W."/>
            <person name="De Vos L."/>
            <person name="Chen L."/>
            <person name="Duong T.A."/>
            <person name="Gao Y."/>
            <person name="Hammerbacher A."/>
            <person name="Kikkert J.R."/>
            <person name="Li Y."/>
            <person name="Li H."/>
            <person name="Li K."/>
            <person name="Li Q."/>
            <person name="Liu X."/>
            <person name="Ma X."/>
            <person name="Naidoo K."/>
            <person name="Pethybridge S.J."/>
            <person name="Sun J."/>
            <person name="Steenkamp E.T."/>
            <person name="van der Nest M.A."/>
            <person name="van Wyk S."/>
            <person name="Wingfield M.J."/>
            <person name="Xiong C."/>
            <person name="Yue Q."/>
            <person name="Zhang X."/>
        </authorList>
    </citation>
    <scope>NUCLEOTIDE SEQUENCE [LARGE SCALE GENOMIC DNA]</scope>
    <source>
        <strain evidence="9 10">BP5796</strain>
    </source>
</reference>